<sequence>MDDDEDAFLYGDSTIEATPGTAQAAGTEQQQQVSGGEEEESRSLVEPLPGLTSANLKTSPEAPEGQDQENGEESGEGEEEDEEEDDEDSESDIEFIIDSHVEPPPQQQYGRGPYQRPGVPPPRPGSAQNTPTRPLASSLTSEYTPLSRSQLLASPAGASPQKASPLGIKLNNASIEVGDISSLPALASLPPTSKDLSRPEGPPPPVPSTAPQLLLSPSAKDRMFPPLEPGQPEEEAAESQDIFDIDVASLDEKPWRRPGADLSDYFNYGFNEESWSIWSDKKRSRFESRKEALAQAKKEAEEINQPSSGHTANAIERDSEIPPEMRTMMSMMPPGMQIPPQQLQAMHSMMSGQAGGGMMGMAGGMSNEQMMAMMGMSAPGGMHGMAGMPQLQAMAGMGMMGGMFGGQNGMPGFPPPQQQQQQQGQQRPGMRPAGFPGTMPMGIGLPQNPMHQHQAARNSPLPQNPGLPTAPQATRQGSGTPLPRTSSEQPQGASTPVVGIKTEESSGEDKADETGDAPAASIEVKTEKTEDQAIGGSGKGSSGVEDQKAEVGNVAEGQKLEMAQESQTLEDPQAMLQQQMLQMQQQMQMEGIPESELGAFFGMPGMDMAQMQAAGFPMLPGMMGMPNPTGGGLGRSNVPPTGPRGVVNAPTAPANRGGVMTAAGRGQGVKGAPTGPSGSGVGGKLPPTGPAADRGKALPANVPTGPKNPGRRYNDRDTGVGASDALDYGGGGGGGGGATGSNTATAPSASVDSPFSSKRKDREESRDRAGKNGNAGGEGRAKEDKDKDERESRESSVRDVEREKRGDRRERDSSRRSSDRRDRERDRESSSRRERERTEDSRVDASEHRNSDENGGDSRRGGGGGGGSRRHGGGSNSSSSNNTSRKEKEKGGGERSSQHRRETRSTTQDHVQDDEHLSGNDEDRHSNAREDDANSVTSFGGHSNSAAGNSGRSSRRRGEREKEREREARSQARAERRAGKDPSTSSTGPNQSQHNARKRSAPDEHEDEGDGDGGGSVGGNTTERDPSSGHGGRRSSRRKR</sequence>
<evidence type="ECO:0000313" key="1">
    <source>
        <dbReference type="EMBL" id="PWN49918.1"/>
    </source>
</evidence>
<gene>
    <name evidence="1" type="ORF">IE53DRAFT_121076</name>
</gene>
<protein>
    <submittedName>
        <fullName evidence="1">Uncharacterized protein</fullName>
    </submittedName>
</protein>
<name>A0ACD0NVS0_9BASI</name>
<reference evidence="1 2" key="1">
    <citation type="journal article" date="2018" name="Mol. Biol. Evol.">
        <title>Broad Genomic Sampling Reveals a Smut Pathogenic Ancestry of the Fungal Clade Ustilaginomycotina.</title>
        <authorList>
            <person name="Kijpornyongpan T."/>
            <person name="Mondo S.J."/>
            <person name="Barry K."/>
            <person name="Sandor L."/>
            <person name="Lee J."/>
            <person name="Lipzen A."/>
            <person name="Pangilinan J."/>
            <person name="LaButti K."/>
            <person name="Hainaut M."/>
            <person name="Henrissat B."/>
            <person name="Grigoriev I.V."/>
            <person name="Spatafora J.W."/>
            <person name="Aime M.C."/>
        </authorList>
    </citation>
    <scope>NUCLEOTIDE SEQUENCE [LARGE SCALE GENOMIC DNA]</scope>
    <source>
        <strain evidence="1 2">SA 807</strain>
    </source>
</reference>
<evidence type="ECO:0000313" key="2">
    <source>
        <dbReference type="Proteomes" id="UP000245626"/>
    </source>
</evidence>
<keyword evidence="2" id="KW-1185">Reference proteome</keyword>
<organism evidence="1 2">
    <name type="scientific">Violaceomyces palustris</name>
    <dbReference type="NCBI Taxonomy" id="1673888"/>
    <lineage>
        <taxon>Eukaryota</taxon>
        <taxon>Fungi</taxon>
        <taxon>Dikarya</taxon>
        <taxon>Basidiomycota</taxon>
        <taxon>Ustilaginomycotina</taxon>
        <taxon>Ustilaginomycetes</taxon>
        <taxon>Violaceomycetales</taxon>
        <taxon>Violaceomycetaceae</taxon>
        <taxon>Violaceomyces</taxon>
    </lineage>
</organism>
<dbReference type="EMBL" id="KZ819991">
    <property type="protein sequence ID" value="PWN49918.1"/>
    <property type="molecule type" value="Genomic_DNA"/>
</dbReference>
<proteinExistence type="predicted"/>
<accession>A0ACD0NVS0</accession>
<dbReference type="Proteomes" id="UP000245626">
    <property type="component" value="Unassembled WGS sequence"/>
</dbReference>